<evidence type="ECO:0000313" key="2">
    <source>
        <dbReference type="EMBL" id="BAR53716.1"/>
    </source>
</evidence>
<accession>A0A0E4FQA8</accession>
<dbReference type="Proteomes" id="UP000063308">
    <property type="component" value="Chromosome"/>
</dbReference>
<organism evidence="2 3">
    <name type="scientific">Bradyrhizobium diazoefficiens</name>
    <dbReference type="NCBI Taxonomy" id="1355477"/>
    <lineage>
        <taxon>Bacteria</taxon>
        <taxon>Pseudomonadati</taxon>
        <taxon>Pseudomonadota</taxon>
        <taxon>Alphaproteobacteria</taxon>
        <taxon>Hyphomicrobiales</taxon>
        <taxon>Nitrobacteraceae</taxon>
        <taxon>Bradyrhizobium</taxon>
    </lineage>
</organism>
<gene>
    <name evidence="2" type="ORF">NK6_531</name>
</gene>
<dbReference type="RefSeq" id="WP_060908167.1">
    <property type="nucleotide sequence ID" value="NZ_CP029603.2"/>
</dbReference>
<reference evidence="2 3" key="1">
    <citation type="submission" date="2014-11" db="EMBL/GenBank/DDBJ databases">
        <title>Symbiosis island explosion on the genome of extra-slow-growing strains of soybean bradyrhizobia with massive insertion sequences.</title>
        <authorList>
            <person name="Iida T."/>
            <person name="Minamisawa K."/>
        </authorList>
    </citation>
    <scope>NUCLEOTIDE SEQUENCE [LARGE SCALE GENOMIC DNA]</scope>
    <source>
        <strain evidence="2 3">NK6</strain>
    </source>
</reference>
<protein>
    <recommendedName>
        <fullName evidence="1">DUF6894 domain-containing protein</fullName>
    </recommendedName>
</protein>
<dbReference type="AlphaFoldDB" id="A0A0E4FQA8"/>
<evidence type="ECO:0000313" key="3">
    <source>
        <dbReference type="Proteomes" id="UP000063308"/>
    </source>
</evidence>
<feature type="domain" description="DUF6894" evidence="1">
    <location>
        <begin position="4"/>
        <end position="72"/>
    </location>
</feature>
<dbReference type="InterPro" id="IPR054189">
    <property type="entry name" value="DUF6894"/>
</dbReference>
<dbReference type="EMBL" id="AP014685">
    <property type="protein sequence ID" value="BAR53716.1"/>
    <property type="molecule type" value="Genomic_DNA"/>
</dbReference>
<evidence type="ECO:0000259" key="1">
    <source>
        <dbReference type="Pfam" id="PF21834"/>
    </source>
</evidence>
<proteinExistence type="predicted"/>
<dbReference type="Pfam" id="PF21834">
    <property type="entry name" value="DUF6894"/>
    <property type="match status" value="1"/>
</dbReference>
<name>A0A0E4FQA8_9BRAD</name>
<sequence length="80" mass="9196">MAIYYFDLRDGDEIVPDEEGLELRDLLAVQEEAARALAGLSWDSVQNFKGAQSHRMSIEVRDTHGPVMQVRFVFDISRRQ</sequence>